<dbReference type="RefSeq" id="WP_091785254.1">
    <property type="nucleotide sequence ID" value="NZ_LT629711.1"/>
</dbReference>
<gene>
    <name evidence="1" type="ORF">SAMN04489867_2219</name>
</gene>
<dbReference type="Proteomes" id="UP000199077">
    <property type="component" value="Chromosome I"/>
</dbReference>
<name>A0A1H0S5Z7_9MICO</name>
<organism evidence="1 2">
    <name type="scientific">Pedococcus dokdonensis</name>
    <dbReference type="NCBI Taxonomy" id="443156"/>
    <lineage>
        <taxon>Bacteria</taxon>
        <taxon>Bacillati</taxon>
        <taxon>Actinomycetota</taxon>
        <taxon>Actinomycetes</taxon>
        <taxon>Micrococcales</taxon>
        <taxon>Intrasporangiaceae</taxon>
        <taxon>Pedococcus</taxon>
    </lineage>
</organism>
<reference evidence="2" key="1">
    <citation type="submission" date="2016-10" db="EMBL/GenBank/DDBJ databases">
        <authorList>
            <person name="Varghese N."/>
            <person name="Submissions S."/>
        </authorList>
    </citation>
    <scope>NUCLEOTIDE SEQUENCE [LARGE SCALE GENOMIC DNA]</scope>
    <source>
        <strain evidence="2">DSM 22329</strain>
    </source>
</reference>
<accession>A0A1H0S5Z7</accession>
<sequence length="315" mass="34405">MLDQVNTSAAARFRTRRQDLVELAPDGVLSRADLRRLGWDHRAVARQVAGGRWALHGDETVALHTAPLSLAARRWSAVWEVGAAVAALDGPTALQVAGLKGFSDDRVHVSVKHTARVAVPPGVVLHKVIRRVDDELALAGIPRTTPAVAAVRAAHWAVSNRQAALVLAMPVQQRLVTGSQLTDAVQRVRGRNRRAFIRQVAADIADGAHSLGELDFAALCRRKGLPEPSRQSVRRGLRGSVYLDVSWDDLGLVVEIDGSQHTWGLALTDDHLRQNELVLGDERVLRITLVGLRLQPDLFMDQVVRAHVMLRARAA</sequence>
<dbReference type="STRING" id="443156.SAMN04489867_2219"/>
<evidence type="ECO:0000313" key="1">
    <source>
        <dbReference type="EMBL" id="SDP37077.1"/>
    </source>
</evidence>
<dbReference type="EMBL" id="LT629711">
    <property type="protein sequence ID" value="SDP37077.1"/>
    <property type="molecule type" value="Genomic_DNA"/>
</dbReference>
<keyword evidence="2" id="KW-1185">Reference proteome</keyword>
<evidence type="ECO:0000313" key="2">
    <source>
        <dbReference type="Proteomes" id="UP000199077"/>
    </source>
</evidence>
<protein>
    <recommendedName>
        <fullName evidence="3">DUF559 domain-containing protein</fullName>
    </recommendedName>
</protein>
<proteinExistence type="predicted"/>
<dbReference type="AlphaFoldDB" id="A0A1H0S5Z7"/>
<dbReference type="OrthoDB" id="3209715at2"/>
<evidence type="ECO:0008006" key="3">
    <source>
        <dbReference type="Google" id="ProtNLM"/>
    </source>
</evidence>